<evidence type="ECO:0000256" key="7">
    <source>
        <dbReference type="ARBA" id="ARBA00023242"/>
    </source>
</evidence>
<organism evidence="11 12">
    <name type="scientific">Sarocladium strictum</name>
    <name type="common">Black bundle disease fungus</name>
    <name type="synonym">Acremonium strictum</name>
    <dbReference type="NCBI Taxonomy" id="5046"/>
    <lineage>
        <taxon>Eukaryota</taxon>
        <taxon>Fungi</taxon>
        <taxon>Dikarya</taxon>
        <taxon>Ascomycota</taxon>
        <taxon>Pezizomycotina</taxon>
        <taxon>Sordariomycetes</taxon>
        <taxon>Hypocreomycetidae</taxon>
        <taxon>Hypocreales</taxon>
        <taxon>Sarocladiaceae</taxon>
        <taxon>Sarocladium</taxon>
    </lineage>
</organism>
<dbReference type="Gene3D" id="1.25.10.70">
    <property type="match status" value="1"/>
</dbReference>
<evidence type="ECO:0000256" key="3">
    <source>
        <dbReference type="ARBA" id="ARBA00022816"/>
    </source>
</evidence>
<evidence type="ECO:0000256" key="2">
    <source>
        <dbReference type="ARBA" id="ARBA00022448"/>
    </source>
</evidence>
<evidence type="ECO:0008006" key="13">
    <source>
        <dbReference type="Google" id="ProtNLM"/>
    </source>
</evidence>
<keyword evidence="12" id="KW-1185">Reference proteome</keyword>
<evidence type="ECO:0000313" key="12">
    <source>
        <dbReference type="Proteomes" id="UP001175261"/>
    </source>
</evidence>
<dbReference type="GO" id="GO:0017056">
    <property type="term" value="F:structural constituent of nuclear pore"/>
    <property type="evidence" value="ECO:0007669"/>
    <property type="project" value="InterPro"/>
</dbReference>
<keyword evidence="6" id="KW-0906">Nuclear pore complex</keyword>
<evidence type="ECO:0000256" key="4">
    <source>
        <dbReference type="ARBA" id="ARBA00022927"/>
    </source>
</evidence>
<keyword evidence="4" id="KW-0653">Protein transport</keyword>
<feature type="domain" description="Nuclear pore protein Nup188 C-terminal" evidence="9">
    <location>
        <begin position="1438"/>
        <end position="1799"/>
    </location>
</feature>
<dbReference type="Pfam" id="PF21094">
    <property type="entry name" value="Nup188_SH3-like"/>
    <property type="match status" value="1"/>
</dbReference>
<evidence type="ECO:0000259" key="10">
    <source>
        <dbReference type="Pfam" id="PF21093"/>
    </source>
</evidence>
<name>A0AA39GFI8_SARSR</name>
<dbReference type="Pfam" id="PF18378">
    <property type="entry name" value="Nup188_C"/>
    <property type="match status" value="1"/>
</dbReference>
<keyword evidence="2" id="KW-0813">Transport</keyword>
<dbReference type="GO" id="GO:0051028">
    <property type="term" value="P:mRNA transport"/>
    <property type="evidence" value="ECO:0007669"/>
    <property type="project" value="UniProtKB-KW"/>
</dbReference>
<evidence type="ECO:0000259" key="9">
    <source>
        <dbReference type="Pfam" id="PF18378"/>
    </source>
</evidence>
<dbReference type="GO" id="GO:0006405">
    <property type="term" value="P:RNA export from nucleus"/>
    <property type="evidence" value="ECO:0007669"/>
    <property type="project" value="TreeGrafter"/>
</dbReference>
<dbReference type="Pfam" id="PF21093">
    <property type="entry name" value="Nup188_N-subdom_III"/>
    <property type="match status" value="1"/>
</dbReference>
<feature type="domain" description="Nucleoporin Nup188 N-terminal subdomain III" evidence="10">
    <location>
        <begin position="684"/>
        <end position="1136"/>
    </location>
</feature>
<sequence length="1806" mass="200931">MAPISDRVYFPSLGECLTGEQVLISWKLAATALSDPTGRRQTSAAIIDFFDDEYVHELLQDPSRAFSSSSEAQKKDFETKTAPINVTPGSNDRYDLQTVKDDAEWLSKNAKINLVSALRVVVVELQSRSSTHLTGPLSSQDATNLQEAAGLERGQGSSLISDLGGAAALDAEEIWTEFDKTDARRQRLFQTYLLERRNHLMVLEYAASIRLYERLPLLTPIDTKLSQVYRLKLKQPAREELDTLLSNFIQAVSDRMAMIESGIQGLTDDALLNNEFLELEWLRTLLAEVAHALSVVFQVVDKFGKDFAPSNSPLNDAIMELIMPLKTLSAAISLIFLKPERALTYLVERDEDPAQADAAYDSYLLSNDVLEQIHKSVMNAAGADSESACPVIFAWAVLLHQLNLSYQSRTEKRDNLLQQNARETFETGVVARPTMARRNSAGSIFSIESSKFDGFLENQIVPKDLGVVEQLAAAATAQGRVYDIVSRMSSLCGSSARSCMTPLVGSRLRTVFVELLKITYPFVGYQSEPLESLVAVLSGERTYWDISSGDSLPAQQDIIAETLHDDQILEFYFQQTIDRYPYEFLPFITMCRILASTTSFSDDDRSELLLGLLRKTPTLTFILPDAFMDYELVQEDENTNSFCILQDIPLISLSSSWQRRTIEDDAYRIPSGTLGRFITDTGRVVVMEYPHSTLSLLGRRLEINLAKEGYRSEFGILQPDEVSEVITLLATLIRAEAVKVSKENATTSLIQPENDIMHEASKHISGGRDIITVVCDTLDYYMQDELAMSDDVSVNVLNSCLQFLDAVLPSQPSRIWSYLARSELLNSESRAGKLTKITGNLDLMSERFEFLLSSMRLFSGLIHTASSSAVQRRTGNKLAPRQRSDLNPWAGTADKVLARVSLSIAQAAVDVLENTSTWKFEDTSSRTRLLDHVVPMLNDIVLSAYSMGSPQGEHSMVSCLRPAASYIIDCFLSPNTGTLRFQPLLTTFISALTTTESTLYPQRTRIAISQVESVLSFSATLLRAADLVDKQSKIFETYLFKVSTLLARICGASDFYRKPALWLLDSLVSNGGRSSNDPPSLLGYLGPQISRSFLQVLSTLGKPFLLTNDVQSTWRFFSSVLRNRQQWMSNCLLTGQTPREAMRDNSKKELSSQSVFAAALTRLKSLKSLDPSEAVVILDFVASAQNYWPWTVFTLQKDTTYLDGLRAYVRELKPSHQVAKSDVTKASYEARIAAYVAETLAMQLYHSRHLGNGGELAKSLVMDLDYYLRDGVEVGGYNKSLHTNFAKNFASKYNGCTVESFKRTSLEPRELGTAYFYDLERANEMLQFDPAWFGRKKDGFKTEMELANSNLSLVDAQIALFHGWQFLLLEMSNCLPSSENIARQMMQVAQQCLNANQGVPGPESIFLKLVYTRADLALVLIQRLAKAKIRNVKDVDQLLATLVGTINAVSEPYAEDSVEYYRTLLKSLYVTLRAYRFGEASAGDKEPDGPTVSVTQTVLNIIDRVIARGFRLLVSFVHEKDVDVSPEDLALLTAILQACLSLPTVDQSQTQIMNIMAAHDAVHAATSLFSWADKLTVQGDPVYGELSILFLLELSALPLVAEHLAADGIVNSLISSNLMKYMLKADLSPYADTPMAQRSYSIWAKGLLPLLLNLLIALGPSVASEVAYVLNLAPHLIRTSVERFEAPGASRTRSSSPHYITLLATSEVHSLALLTRILNALRVNNSRDIPEVEWDASGMLENVEFWLSGKKLLKERLMPLGAREVEWRATKAKSSGGEGPENLLEEKVVSQLEAVRTVLNEQLDRD</sequence>
<keyword evidence="7" id="KW-0539">Nucleus</keyword>
<dbReference type="InterPro" id="IPR048883">
    <property type="entry name" value="Nup188_N-subdom_III"/>
</dbReference>
<protein>
    <recommendedName>
        <fullName evidence="13">Nucleoporin</fullName>
    </recommendedName>
</protein>
<dbReference type="InterPro" id="IPR041634">
    <property type="entry name" value="Nup188_C"/>
</dbReference>
<proteinExistence type="predicted"/>
<evidence type="ECO:0000256" key="6">
    <source>
        <dbReference type="ARBA" id="ARBA00023132"/>
    </source>
</evidence>
<dbReference type="EMBL" id="JAPDFR010000005">
    <property type="protein sequence ID" value="KAK0386226.1"/>
    <property type="molecule type" value="Genomic_DNA"/>
</dbReference>
<dbReference type="PANTHER" id="PTHR31431">
    <property type="entry name" value="NUCLEOPORIN NUP188 HOMOLOG"/>
    <property type="match status" value="1"/>
</dbReference>
<dbReference type="GO" id="GO:0044611">
    <property type="term" value="C:nuclear pore inner ring"/>
    <property type="evidence" value="ECO:0007669"/>
    <property type="project" value="TreeGrafter"/>
</dbReference>
<evidence type="ECO:0000313" key="11">
    <source>
        <dbReference type="EMBL" id="KAK0386226.1"/>
    </source>
</evidence>
<feature type="region of interest" description="Disordered" evidence="8">
    <location>
        <begin position="65"/>
        <end position="92"/>
    </location>
</feature>
<accession>A0AA39GFI8</accession>
<reference evidence="11" key="1">
    <citation type="submission" date="2022-10" db="EMBL/GenBank/DDBJ databases">
        <title>Determination and structural analysis of whole genome sequence of Sarocladium strictum F4-1.</title>
        <authorList>
            <person name="Hu L."/>
            <person name="Jiang Y."/>
        </authorList>
    </citation>
    <scope>NUCLEOTIDE SEQUENCE</scope>
    <source>
        <strain evidence="11">F4-1</strain>
    </source>
</reference>
<keyword evidence="5" id="KW-0811">Translocation</keyword>
<dbReference type="PANTHER" id="PTHR31431:SF1">
    <property type="entry name" value="NUCLEOPORIN NUP188"/>
    <property type="match status" value="1"/>
</dbReference>
<dbReference type="Proteomes" id="UP001175261">
    <property type="component" value="Unassembled WGS sequence"/>
</dbReference>
<comment type="caution">
    <text evidence="11">The sequence shown here is derived from an EMBL/GenBank/DDBJ whole genome shotgun (WGS) entry which is preliminary data.</text>
</comment>
<keyword evidence="3" id="KW-0509">mRNA transport</keyword>
<comment type="subcellular location">
    <subcellularLocation>
        <location evidence="1">Nucleus</location>
        <location evidence="1">Nuclear pore complex</location>
    </subcellularLocation>
</comment>
<evidence type="ECO:0000256" key="8">
    <source>
        <dbReference type="SAM" id="MobiDB-lite"/>
    </source>
</evidence>
<dbReference type="GO" id="GO:0006606">
    <property type="term" value="P:protein import into nucleus"/>
    <property type="evidence" value="ECO:0007669"/>
    <property type="project" value="TreeGrafter"/>
</dbReference>
<dbReference type="InterPro" id="IPR044840">
    <property type="entry name" value="Nup188"/>
</dbReference>
<evidence type="ECO:0000256" key="5">
    <source>
        <dbReference type="ARBA" id="ARBA00023010"/>
    </source>
</evidence>
<evidence type="ECO:0000256" key="1">
    <source>
        <dbReference type="ARBA" id="ARBA00004567"/>
    </source>
</evidence>
<gene>
    <name evidence="11" type="ORF">NLU13_6063</name>
</gene>